<evidence type="ECO:0000313" key="2">
    <source>
        <dbReference type="EMBL" id="OCA19804.1"/>
    </source>
</evidence>
<evidence type="ECO:0000256" key="1">
    <source>
        <dbReference type="SAM" id="MobiDB-lite"/>
    </source>
</evidence>
<reference evidence="2" key="1">
    <citation type="submission" date="2009-11" db="EMBL/GenBank/DDBJ databases">
        <authorList>
            <consortium name="US DOE Joint Genome Institute (JGI-PGF)"/>
            <person name="Ottilar R."/>
            <person name="Schmutz J."/>
            <person name="Salamov A."/>
            <person name="Cheng J.F."/>
            <person name="Lucas S."/>
            <person name="Pitluck S."/>
            <person name="Gundlach H."/>
            <person name="Guo Y."/>
            <person name="Haberer G."/>
            <person name="Nasrallah J."/>
            <person name="Mayer K.F.X."/>
            <person name="van de Peer Y."/>
            <person name="Weigel D."/>
            <person name="Grigoriev I.V."/>
        </authorList>
    </citation>
    <scope>NUCLEOTIDE SEQUENCE</scope>
    <source>
        <strain evidence="2">Nigerian</strain>
    </source>
</reference>
<name>A0A1B8Y9X6_XENTR</name>
<protein>
    <submittedName>
        <fullName evidence="2">Uncharacterized protein</fullName>
    </submittedName>
</protein>
<dbReference type="AlphaFoldDB" id="A0A1B8Y9X6"/>
<organism evidence="2">
    <name type="scientific">Xenopus tropicalis</name>
    <name type="common">Western clawed frog</name>
    <name type="synonym">Silurana tropicalis</name>
    <dbReference type="NCBI Taxonomy" id="8364"/>
    <lineage>
        <taxon>Eukaryota</taxon>
        <taxon>Metazoa</taxon>
        <taxon>Chordata</taxon>
        <taxon>Craniata</taxon>
        <taxon>Vertebrata</taxon>
        <taxon>Euteleostomi</taxon>
        <taxon>Amphibia</taxon>
        <taxon>Batrachia</taxon>
        <taxon>Anura</taxon>
        <taxon>Pipoidea</taxon>
        <taxon>Pipidae</taxon>
        <taxon>Xenopodinae</taxon>
        <taxon>Xenopus</taxon>
        <taxon>Silurana</taxon>
    </lineage>
</organism>
<feature type="region of interest" description="Disordered" evidence="1">
    <location>
        <begin position="1"/>
        <end position="52"/>
    </location>
</feature>
<accession>A0A1B8Y9X6</accession>
<dbReference type="EMBL" id="KV460367">
    <property type="protein sequence ID" value="OCA19804.1"/>
    <property type="molecule type" value="Genomic_DNA"/>
</dbReference>
<gene>
    <name evidence="2" type="ORF">XENTR_v90027659mg</name>
</gene>
<reference evidence="2" key="2">
    <citation type="journal article" date="2010" name="Science">
        <title>The genome of the Western clawed frog Xenopus tropicalis.</title>
        <authorList>
            <person name="Hellsten U."/>
            <person name="Harland R.M."/>
            <person name="Gilchrist M.J."/>
            <person name="Hendrix D."/>
            <person name="Jurka J."/>
            <person name="Kapitonov V."/>
            <person name="Ovcharenko I."/>
            <person name="Putnam N.H."/>
            <person name="Shu S."/>
            <person name="Taher L."/>
            <person name="Blitz I.L."/>
            <person name="Blumberg B."/>
            <person name="Dichmann D.S."/>
            <person name="Dubchak I."/>
            <person name="Amaya E."/>
            <person name="Detter J.C."/>
            <person name="Fletcher R."/>
            <person name="Gerhard D.S."/>
            <person name="Goodstein D."/>
            <person name="Graves T."/>
            <person name="Grigoriev I.V."/>
            <person name="Grimwood J."/>
            <person name="Kawashima T."/>
            <person name="Lindquist E."/>
            <person name="Lucas S.M."/>
            <person name="Mead P.E."/>
            <person name="Mitros T."/>
            <person name="Ogino H."/>
            <person name="Ohta Y."/>
            <person name="Poliakov A.V."/>
            <person name="Pollet N."/>
            <person name="Robert J."/>
            <person name="Salamov A."/>
            <person name="Sater A.K."/>
            <person name="Schmutz J."/>
            <person name="Terry A."/>
            <person name="Vize P.D."/>
            <person name="Warren W.C."/>
            <person name="Wells D."/>
            <person name="Wills A."/>
            <person name="Wilson R.K."/>
            <person name="Zimmerman L.B."/>
            <person name="Zorn A.M."/>
            <person name="Grainger R."/>
            <person name="Grammer T."/>
            <person name="Khokha M.K."/>
            <person name="Richardson P.M."/>
            <person name="Rokhsar D.S."/>
        </authorList>
    </citation>
    <scope>NUCLEOTIDE SEQUENCE [LARGE SCALE GENOMIC DNA]</scope>
    <source>
        <strain evidence="2">Nigerian</strain>
    </source>
</reference>
<feature type="compositionally biased region" description="Basic residues" evidence="1">
    <location>
        <begin position="1"/>
        <end position="12"/>
    </location>
</feature>
<reference evidence="2" key="3">
    <citation type="submission" date="2016-05" db="EMBL/GenBank/DDBJ databases">
        <title>WGS assembly of Xenopus tropicalis.</title>
        <authorList>
            <person name="Sessions A."/>
            <person name="Jenkins J."/>
            <person name="Mitros T."/>
            <person name="Lyons J.T."/>
            <person name="Dichmann D.S."/>
            <person name="Robert J."/>
            <person name="Harland R.M."/>
            <person name="Rokhsar D.S."/>
        </authorList>
    </citation>
    <scope>NUCLEOTIDE SEQUENCE</scope>
    <source>
        <strain evidence="2">Nigerian</strain>
    </source>
</reference>
<proteinExistence type="predicted"/>
<sequence length="60" mass="6663">MNTRRGKSKCLRVNRPSSRRDLPHSIRGSATSNPHSHNSKHKPESSPCAQPAVIKAEVYV</sequence>